<dbReference type="AlphaFoldDB" id="A0A9X4KPK0"/>
<sequence>MSKTWLRRMMWSHIPLFLIVFSFLIFIFLQAIVEQNRQNAKASSQAFTAQLLQSVHVSLKTVDHLVIREAAEQQAAVRLFRGSRFPPYLFELRSARAA</sequence>
<name>A0A9X4KPK0_9BACL</name>
<evidence type="ECO:0000313" key="2">
    <source>
        <dbReference type="Proteomes" id="UP001153404"/>
    </source>
</evidence>
<evidence type="ECO:0000313" key="1">
    <source>
        <dbReference type="EMBL" id="MDG0808821.1"/>
    </source>
</evidence>
<dbReference type="RefSeq" id="WP_277529659.1">
    <property type="nucleotide sequence ID" value="NZ_JAPDIA010000002.1"/>
</dbReference>
<comment type="caution">
    <text evidence="1">The sequence shown here is derived from an EMBL/GenBank/DDBJ whole genome shotgun (WGS) entry which is preliminary data.</text>
</comment>
<keyword evidence="2" id="KW-1185">Reference proteome</keyword>
<proteinExistence type="predicted"/>
<accession>A0A9X4KPK0</accession>
<protein>
    <submittedName>
        <fullName evidence="1">Uncharacterized protein</fullName>
    </submittedName>
</protein>
<dbReference type="Proteomes" id="UP001153404">
    <property type="component" value="Unassembled WGS sequence"/>
</dbReference>
<dbReference type="EMBL" id="JAPDIA010000002">
    <property type="protein sequence ID" value="MDG0808821.1"/>
    <property type="molecule type" value="Genomic_DNA"/>
</dbReference>
<organism evidence="1 2">
    <name type="scientific">Cohnella rhizosphaerae</name>
    <dbReference type="NCBI Taxonomy" id="1457232"/>
    <lineage>
        <taxon>Bacteria</taxon>
        <taxon>Bacillati</taxon>
        <taxon>Bacillota</taxon>
        <taxon>Bacilli</taxon>
        <taxon>Bacillales</taxon>
        <taxon>Paenibacillaceae</taxon>
        <taxon>Cohnella</taxon>
    </lineage>
</organism>
<reference evidence="1" key="1">
    <citation type="submission" date="2022-10" db="EMBL/GenBank/DDBJ databases">
        <title>Comparative genomic analysis of Cohnella hashimotonis sp. nov., isolated from the International Space Station.</title>
        <authorList>
            <person name="Simpson A."/>
            <person name="Venkateswaran K."/>
        </authorList>
    </citation>
    <scope>NUCLEOTIDE SEQUENCE</scope>
    <source>
        <strain evidence="1">DSM 28161</strain>
    </source>
</reference>
<gene>
    <name evidence="1" type="ORF">OMP40_05020</name>
</gene>